<keyword evidence="3" id="KW-1185">Reference proteome</keyword>
<feature type="domain" description="BTB" evidence="1">
    <location>
        <begin position="24"/>
        <end position="111"/>
    </location>
</feature>
<dbReference type="EMBL" id="JAQQWI010000018">
    <property type="protein sequence ID" value="KAK8001302.1"/>
    <property type="molecule type" value="Genomic_DNA"/>
</dbReference>
<dbReference type="InterPro" id="IPR011333">
    <property type="entry name" value="SKP1/BTB/POZ_sf"/>
</dbReference>
<gene>
    <name evidence="2" type="ORF">PG991_013524</name>
</gene>
<dbReference type="SUPFAM" id="SSF54695">
    <property type="entry name" value="POZ domain"/>
    <property type="match status" value="1"/>
</dbReference>
<protein>
    <recommendedName>
        <fullName evidence="1">BTB domain-containing protein</fullName>
    </recommendedName>
</protein>
<dbReference type="Proteomes" id="UP001396898">
    <property type="component" value="Unassembled WGS sequence"/>
</dbReference>
<name>A0ABR1R688_9PEZI</name>
<evidence type="ECO:0000259" key="1">
    <source>
        <dbReference type="PROSITE" id="PS50097"/>
    </source>
</evidence>
<evidence type="ECO:0000313" key="3">
    <source>
        <dbReference type="Proteomes" id="UP001396898"/>
    </source>
</evidence>
<dbReference type="Pfam" id="PF00651">
    <property type="entry name" value="BTB"/>
    <property type="match status" value="1"/>
</dbReference>
<proteinExistence type="predicted"/>
<dbReference type="CDD" id="cd18186">
    <property type="entry name" value="BTB_POZ_ZBTB_KLHL-like"/>
    <property type="match status" value="1"/>
</dbReference>
<accession>A0ABR1R688</accession>
<dbReference type="PROSITE" id="PS50097">
    <property type="entry name" value="BTB"/>
    <property type="match status" value="1"/>
</dbReference>
<organism evidence="2 3">
    <name type="scientific">Apiospora marii</name>
    <dbReference type="NCBI Taxonomy" id="335849"/>
    <lineage>
        <taxon>Eukaryota</taxon>
        <taxon>Fungi</taxon>
        <taxon>Dikarya</taxon>
        <taxon>Ascomycota</taxon>
        <taxon>Pezizomycotina</taxon>
        <taxon>Sordariomycetes</taxon>
        <taxon>Xylariomycetidae</taxon>
        <taxon>Amphisphaeriales</taxon>
        <taxon>Apiosporaceae</taxon>
        <taxon>Apiospora</taxon>
    </lineage>
</organism>
<sequence length="236" mass="27313">MSSAQNTNLSRKGDVALFKSGKYADILIICQGQKILLHRSILGSRCAWLSDIMTGLRKVSTQRETYGTKEHTDAFPVQKGKHYELKMDAYKPALLRTVLYFIYSGEIDHPDLKGRHPDYEVYSRLHQLGGYFEFEEFQKALLAKLSKNLDMRGSWYKQNPETELPNRKMDWIFRGVRVAYSGEEADQADLRKIYVDFFTQCAKNRAGNQHFYGQLEGMHPFGHDLLVAYGRSRSQR</sequence>
<dbReference type="Gene3D" id="3.30.710.10">
    <property type="entry name" value="Potassium Channel Kv1.1, Chain A"/>
    <property type="match status" value="1"/>
</dbReference>
<dbReference type="InterPro" id="IPR000210">
    <property type="entry name" value="BTB/POZ_dom"/>
</dbReference>
<evidence type="ECO:0000313" key="2">
    <source>
        <dbReference type="EMBL" id="KAK8001302.1"/>
    </source>
</evidence>
<comment type="caution">
    <text evidence="2">The sequence shown here is derived from an EMBL/GenBank/DDBJ whole genome shotgun (WGS) entry which is preliminary data.</text>
</comment>
<reference evidence="2 3" key="1">
    <citation type="submission" date="2023-01" db="EMBL/GenBank/DDBJ databases">
        <title>Analysis of 21 Apiospora genomes using comparative genomics revels a genus with tremendous synthesis potential of carbohydrate active enzymes and secondary metabolites.</title>
        <authorList>
            <person name="Sorensen T."/>
        </authorList>
    </citation>
    <scope>NUCLEOTIDE SEQUENCE [LARGE SCALE GENOMIC DNA]</scope>
    <source>
        <strain evidence="2 3">CBS 20057</strain>
    </source>
</reference>
<dbReference type="SMART" id="SM00225">
    <property type="entry name" value="BTB"/>
    <property type="match status" value="1"/>
</dbReference>